<organism evidence="2 3">
    <name type="scientific">Glycine soja</name>
    <name type="common">Wild soybean</name>
    <dbReference type="NCBI Taxonomy" id="3848"/>
    <lineage>
        <taxon>Eukaryota</taxon>
        <taxon>Viridiplantae</taxon>
        <taxon>Streptophyta</taxon>
        <taxon>Embryophyta</taxon>
        <taxon>Tracheophyta</taxon>
        <taxon>Spermatophyta</taxon>
        <taxon>Magnoliopsida</taxon>
        <taxon>eudicotyledons</taxon>
        <taxon>Gunneridae</taxon>
        <taxon>Pentapetalae</taxon>
        <taxon>rosids</taxon>
        <taxon>fabids</taxon>
        <taxon>Fabales</taxon>
        <taxon>Fabaceae</taxon>
        <taxon>Papilionoideae</taxon>
        <taxon>50 kb inversion clade</taxon>
        <taxon>NPAAA clade</taxon>
        <taxon>indigoferoid/millettioid clade</taxon>
        <taxon>Phaseoleae</taxon>
        <taxon>Glycine</taxon>
        <taxon>Glycine subgen. Soja</taxon>
    </lineage>
</organism>
<feature type="region of interest" description="Disordered" evidence="1">
    <location>
        <begin position="1"/>
        <end position="27"/>
    </location>
</feature>
<evidence type="ECO:0000313" key="3">
    <source>
        <dbReference type="Proteomes" id="UP000289340"/>
    </source>
</evidence>
<protein>
    <submittedName>
        <fullName evidence="2">Uncharacterized protein</fullName>
    </submittedName>
</protein>
<evidence type="ECO:0000313" key="2">
    <source>
        <dbReference type="EMBL" id="RZB63639.1"/>
    </source>
</evidence>
<reference evidence="2 3" key="1">
    <citation type="submission" date="2018-09" db="EMBL/GenBank/DDBJ databases">
        <title>A high-quality reference genome of wild soybean provides a powerful tool to mine soybean genomes.</title>
        <authorList>
            <person name="Xie M."/>
            <person name="Chung C.Y.L."/>
            <person name="Li M.-W."/>
            <person name="Wong F.-L."/>
            <person name="Chan T.-F."/>
            <person name="Lam H.-M."/>
        </authorList>
    </citation>
    <scope>NUCLEOTIDE SEQUENCE [LARGE SCALE GENOMIC DNA]</scope>
    <source>
        <strain evidence="3">cv. W05</strain>
        <tissue evidence="2">Hypocotyl of etiolated seedlings</tissue>
    </source>
</reference>
<comment type="caution">
    <text evidence="2">The sequence shown here is derived from an EMBL/GenBank/DDBJ whole genome shotgun (WGS) entry which is preliminary data.</text>
</comment>
<feature type="compositionally biased region" description="Polar residues" evidence="1">
    <location>
        <begin position="1"/>
        <end position="12"/>
    </location>
</feature>
<name>A0A445GQW8_GLYSO</name>
<gene>
    <name evidence="2" type="ORF">D0Y65_040290</name>
</gene>
<evidence type="ECO:0000256" key="1">
    <source>
        <dbReference type="SAM" id="MobiDB-lite"/>
    </source>
</evidence>
<keyword evidence="3" id="KW-1185">Reference proteome</keyword>
<dbReference type="AlphaFoldDB" id="A0A445GQW8"/>
<dbReference type="Proteomes" id="UP000289340">
    <property type="component" value="Chromosome 15"/>
</dbReference>
<sequence length="147" mass="16752">MQSKGSKPQSALSHHHTDPNLHRHRPRPLPRHLLLPLPLLPPRHGRDSLLQFGTVRGCWAPGKFLRLEKGVLPYQQSVGGVAREYFRVKDECLDNFKSFLLDQSGLNFTVFEALDRVKALGIQAHEKVKFAYSINIRRLVNVSISLK</sequence>
<dbReference type="EMBL" id="QZWG01000015">
    <property type="protein sequence ID" value="RZB63639.1"/>
    <property type="molecule type" value="Genomic_DNA"/>
</dbReference>
<accession>A0A445GQW8</accession>
<proteinExistence type="predicted"/>